<evidence type="ECO:0000256" key="1">
    <source>
        <dbReference type="SAM" id="MobiDB-lite"/>
    </source>
</evidence>
<reference evidence="2" key="1">
    <citation type="submission" date="2023-04" db="EMBL/GenBank/DDBJ databases">
        <title>Black Yeasts Isolated from many extreme environments.</title>
        <authorList>
            <person name="Coleine C."/>
            <person name="Stajich J.E."/>
            <person name="Selbmann L."/>
        </authorList>
    </citation>
    <scope>NUCLEOTIDE SEQUENCE</scope>
    <source>
        <strain evidence="2">CCFEE 5312</strain>
    </source>
</reference>
<feature type="compositionally biased region" description="Polar residues" evidence="1">
    <location>
        <begin position="143"/>
        <end position="152"/>
    </location>
</feature>
<dbReference type="Proteomes" id="UP001271007">
    <property type="component" value="Unassembled WGS sequence"/>
</dbReference>
<feature type="compositionally biased region" description="Low complexity" evidence="1">
    <location>
        <begin position="165"/>
        <end position="178"/>
    </location>
</feature>
<name>A0AAJ0DJ22_9PEZI</name>
<evidence type="ECO:0000313" key="2">
    <source>
        <dbReference type="EMBL" id="KAK3055038.1"/>
    </source>
</evidence>
<organism evidence="2 3">
    <name type="scientific">Extremus antarcticus</name>
    <dbReference type="NCBI Taxonomy" id="702011"/>
    <lineage>
        <taxon>Eukaryota</taxon>
        <taxon>Fungi</taxon>
        <taxon>Dikarya</taxon>
        <taxon>Ascomycota</taxon>
        <taxon>Pezizomycotina</taxon>
        <taxon>Dothideomycetes</taxon>
        <taxon>Dothideomycetidae</taxon>
        <taxon>Mycosphaerellales</taxon>
        <taxon>Extremaceae</taxon>
        <taxon>Extremus</taxon>
    </lineage>
</organism>
<protein>
    <submittedName>
        <fullName evidence="2">Uncharacterized protein</fullName>
    </submittedName>
</protein>
<keyword evidence="3" id="KW-1185">Reference proteome</keyword>
<feature type="compositionally biased region" description="Polar residues" evidence="1">
    <location>
        <begin position="106"/>
        <end position="118"/>
    </location>
</feature>
<comment type="caution">
    <text evidence="2">The sequence shown here is derived from an EMBL/GenBank/DDBJ whole genome shotgun (WGS) entry which is preliminary data.</text>
</comment>
<feature type="region of interest" description="Disordered" evidence="1">
    <location>
        <begin position="102"/>
        <end position="186"/>
    </location>
</feature>
<sequence>MASLPLPQPRHLISQLISTIRTTNATTTTTPLTNATPQTQQALLTLHILFPNELLPALDLLDRSLITRLEIRDAAQHPQPDPRPLHHLQRQDRLSDHLSAAPSAALGNSSHCSGTTPTHAGDAPPASPLRRPRTPSHPDGENHQASPHQPLSSRPLRLGLGDGSGALPHGPPAHAAASQRGGVRAIGPRVAVKGCESGAEGREL</sequence>
<proteinExistence type="predicted"/>
<dbReference type="AlphaFoldDB" id="A0AAJ0DJ22"/>
<dbReference type="EMBL" id="JAWDJX010000010">
    <property type="protein sequence ID" value="KAK3055038.1"/>
    <property type="molecule type" value="Genomic_DNA"/>
</dbReference>
<evidence type="ECO:0000313" key="3">
    <source>
        <dbReference type="Proteomes" id="UP001271007"/>
    </source>
</evidence>
<gene>
    <name evidence="2" type="ORF">LTR09_004198</name>
</gene>
<accession>A0AAJ0DJ22</accession>